<sequence>MSTGRPARRRIYHIEDLTKTYGTGPAAVHALRGVNLDVDEGEMFVLLGPSGSGKSTFLNILGGLDRATSGHAHFFDTNLTDLDDDGLTEYRRESVGFVFQFYNLIASLTAHENVSLITQISKDPMDPAEALAMVGLKERIKHFPSQLSGGEQQRVAIARAIAKRPRVMFCDEPTGALDSETGVRVLDALDRINREIGTTVFIITHNAVVAEMADDVVLFGDGRIVGRRSNATRKPPLELRW</sequence>
<evidence type="ECO:0000256" key="4">
    <source>
        <dbReference type="ARBA" id="ARBA00022840"/>
    </source>
</evidence>
<dbReference type="GO" id="GO:0016887">
    <property type="term" value="F:ATP hydrolysis activity"/>
    <property type="evidence" value="ECO:0007669"/>
    <property type="project" value="InterPro"/>
</dbReference>
<reference evidence="7 8" key="1">
    <citation type="submission" date="2018-09" db="EMBL/GenBank/DDBJ databases">
        <title>Sphingomonas sp. DAC4.</title>
        <authorList>
            <person name="Seo T."/>
        </authorList>
    </citation>
    <scope>NUCLEOTIDE SEQUENCE [LARGE SCALE GENOMIC DNA]</scope>
    <source>
        <strain evidence="7 8">DAC4</strain>
    </source>
</reference>
<dbReference type="PROSITE" id="PS50893">
    <property type="entry name" value="ABC_TRANSPORTER_2"/>
    <property type="match status" value="1"/>
</dbReference>
<dbReference type="SUPFAM" id="SSF52540">
    <property type="entry name" value="P-loop containing nucleoside triphosphate hydrolases"/>
    <property type="match status" value="1"/>
</dbReference>
<dbReference type="GO" id="GO:0022857">
    <property type="term" value="F:transmembrane transporter activity"/>
    <property type="evidence" value="ECO:0007669"/>
    <property type="project" value="UniProtKB-ARBA"/>
</dbReference>
<keyword evidence="2" id="KW-1003">Cell membrane</keyword>
<dbReference type="CDD" id="cd03255">
    <property type="entry name" value="ABC_MJ0796_LolCDE_FtsE"/>
    <property type="match status" value="1"/>
</dbReference>
<evidence type="ECO:0000256" key="2">
    <source>
        <dbReference type="ARBA" id="ARBA00022519"/>
    </source>
</evidence>
<dbReference type="Pfam" id="PF00005">
    <property type="entry name" value="ABC_tran"/>
    <property type="match status" value="1"/>
</dbReference>
<proteinExistence type="inferred from homology"/>
<keyword evidence="3" id="KW-0547">Nucleotide-binding</keyword>
<organism evidence="7 8">
    <name type="scientific">Sphingomonas edaphi</name>
    <dbReference type="NCBI Taxonomy" id="2315689"/>
    <lineage>
        <taxon>Bacteria</taxon>
        <taxon>Pseudomonadati</taxon>
        <taxon>Pseudomonadota</taxon>
        <taxon>Alphaproteobacteria</taxon>
        <taxon>Sphingomonadales</taxon>
        <taxon>Sphingomonadaceae</taxon>
        <taxon>Sphingomonas</taxon>
    </lineage>
</organism>
<dbReference type="AlphaFoldDB" id="A0A418Q2L1"/>
<dbReference type="GO" id="GO:0098796">
    <property type="term" value="C:membrane protein complex"/>
    <property type="evidence" value="ECO:0007669"/>
    <property type="project" value="UniProtKB-ARBA"/>
</dbReference>
<evidence type="ECO:0000256" key="5">
    <source>
        <dbReference type="ARBA" id="ARBA00038388"/>
    </source>
</evidence>
<dbReference type="PROSITE" id="PS00211">
    <property type="entry name" value="ABC_TRANSPORTER_1"/>
    <property type="match status" value="1"/>
</dbReference>
<gene>
    <name evidence="7" type="ORF">D3M59_04250</name>
</gene>
<evidence type="ECO:0000256" key="3">
    <source>
        <dbReference type="ARBA" id="ARBA00022741"/>
    </source>
</evidence>
<dbReference type="EMBL" id="QXTF01000001">
    <property type="protein sequence ID" value="RIX32185.1"/>
    <property type="molecule type" value="Genomic_DNA"/>
</dbReference>
<dbReference type="GO" id="GO:0005524">
    <property type="term" value="F:ATP binding"/>
    <property type="evidence" value="ECO:0007669"/>
    <property type="project" value="UniProtKB-KW"/>
</dbReference>
<dbReference type="SMART" id="SM00382">
    <property type="entry name" value="AAA"/>
    <property type="match status" value="1"/>
</dbReference>
<dbReference type="InterPro" id="IPR003439">
    <property type="entry name" value="ABC_transporter-like_ATP-bd"/>
</dbReference>
<dbReference type="InterPro" id="IPR017871">
    <property type="entry name" value="ABC_transporter-like_CS"/>
</dbReference>
<protein>
    <submittedName>
        <fullName evidence="7">ABC transporter ATP-binding protein</fullName>
    </submittedName>
</protein>
<evidence type="ECO:0000313" key="7">
    <source>
        <dbReference type="EMBL" id="RIX32185.1"/>
    </source>
</evidence>
<dbReference type="OrthoDB" id="7202172at2"/>
<dbReference type="PANTHER" id="PTHR42798:SF2">
    <property type="entry name" value="ABC TRANSPORTER ATP-BINDING PROTEIN MG467-RELATED"/>
    <property type="match status" value="1"/>
</dbReference>
<keyword evidence="4 7" id="KW-0067">ATP-binding</keyword>
<dbReference type="Gene3D" id="3.40.50.300">
    <property type="entry name" value="P-loop containing nucleotide triphosphate hydrolases"/>
    <property type="match status" value="1"/>
</dbReference>
<keyword evidence="1" id="KW-0813">Transport</keyword>
<keyword evidence="2" id="KW-0472">Membrane</keyword>
<dbReference type="Proteomes" id="UP000285023">
    <property type="component" value="Unassembled WGS sequence"/>
</dbReference>
<evidence type="ECO:0000259" key="6">
    <source>
        <dbReference type="PROSITE" id="PS50893"/>
    </source>
</evidence>
<dbReference type="InterPro" id="IPR003593">
    <property type="entry name" value="AAA+_ATPase"/>
</dbReference>
<comment type="caution">
    <text evidence="7">The sequence shown here is derived from an EMBL/GenBank/DDBJ whole genome shotgun (WGS) entry which is preliminary data.</text>
</comment>
<comment type="similarity">
    <text evidence="5">Belongs to the ABC transporter superfamily. Macrolide exporter (TC 3.A.1.122) family.</text>
</comment>
<dbReference type="InterPro" id="IPR017911">
    <property type="entry name" value="MacB-like_ATP-bd"/>
</dbReference>
<evidence type="ECO:0000256" key="1">
    <source>
        <dbReference type="ARBA" id="ARBA00022448"/>
    </source>
</evidence>
<evidence type="ECO:0000313" key="8">
    <source>
        <dbReference type="Proteomes" id="UP000285023"/>
    </source>
</evidence>
<dbReference type="PANTHER" id="PTHR42798">
    <property type="entry name" value="LIPOPROTEIN-RELEASING SYSTEM ATP-BINDING PROTEIN LOLD"/>
    <property type="match status" value="1"/>
</dbReference>
<name>A0A418Q2L1_9SPHN</name>
<feature type="domain" description="ABC transporter" evidence="6">
    <location>
        <begin position="12"/>
        <end position="241"/>
    </location>
</feature>
<accession>A0A418Q2L1</accession>
<dbReference type="FunFam" id="3.40.50.300:FF:000032">
    <property type="entry name" value="Export ABC transporter ATP-binding protein"/>
    <property type="match status" value="1"/>
</dbReference>
<dbReference type="InterPro" id="IPR027417">
    <property type="entry name" value="P-loop_NTPase"/>
</dbReference>
<keyword evidence="2" id="KW-0997">Cell inner membrane</keyword>
<keyword evidence="8" id="KW-1185">Reference proteome</keyword>